<organism evidence="1 2">
    <name type="scientific">Pseudopedobacter beijingensis</name>
    <dbReference type="NCBI Taxonomy" id="1207056"/>
    <lineage>
        <taxon>Bacteria</taxon>
        <taxon>Pseudomonadati</taxon>
        <taxon>Bacteroidota</taxon>
        <taxon>Sphingobacteriia</taxon>
        <taxon>Sphingobacteriales</taxon>
        <taxon>Sphingobacteriaceae</taxon>
        <taxon>Pseudopedobacter</taxon>
    </lineage>
</organism>
<evidence type="ECO:0008006" key="3">
    <source>
        <dbReference type="Google" id="ProtNLM"/>
    </source>
</evidence>
<keyword evidence="2" id="KW-1185">Reference proteome</keyword>
<accession>A0ABW4IGT5</accession>
<dbReference type="InterPro" id="IPR016181">
    <property type="entry name" value="Acyl_CoA_acyltransferase"/>
</dbReference>
<name>A0ABW4IGT5_9SPHI</name>
<proteinExistence type="predicted"/>
<evidence type="ECO:0000313" key="1">
    <source>
        <dbReference type="EMBL" id="MFD1631995.1"/>
    </source>
</evidence>
<reference evidence="2" key="1">
    <citation type="journal article" date="2019" name="Int. J. Syst. Evol. Microbiol.">
        <title>The Global Catalogue of Microorganisms (GCM) 10K type strain sequencing project: providing services to taxonomists for standard genome sequencing and annotation.</title>
        <authorList>
            <consortium name="The Broad Institute Genomics Platform"/>
            <consortium name="The Broad Institute Genome Sequencing Center for Infectious Disease"/>
            <person name="Wu L."/>
            <person name="Ma J."/>
        </authorList>
    </citation>
    <scope>NUCLEOTIDE SEQUENCE [LARGE SCALE GENOMIC DNA]</scope>
    <source>
        <strain evidence="2">CCUG 53762</strain>
    </source>
</reference>
<dbReference type="EMBL" id="JBHUDG010000051">
    <property type="protein sequence ID" value="MFD1631995.1"/>
    <property type="molecule type" value="Genomic_DNA"/>
</dbReference>
<sequence>MLKEVTKFEWNEIVKNQVVSIFNDSEYLELISRMHKTELKFWVIYNQKNKPIIGFATHIRRRSIIVPDHFGYSSFWKDTNLGGFSFFDYLDKALNDLKKMFNLIEFRLPPDIMDIRAFNHNGFTCSTNFTYLNQTAEAGNYRNDILKKLKSSYKESFTFLYNENYEEVLRQQLNDFKYFGYSKSKIDFYRTYFQKLIDYDIMKSFCVYKNNELIASALVIIDFDIKIAYNILLSSSKTYSSGVSVFLYDNIMKKLKELSIETIDLYGANMKTIANFKSGFNGELKLSFKTSYDKLLNGNNKILSIMYQIRRYILYNVL</sequence>
<evidence type="ECO:0000313" key="2">
    <source>
        <dbReference type="Proteomes" id="UP001597118"/>
    </source>
</evidence>
<dbReference type="SUPFAM" id="SSF55729">
    <property type="entry name" value="Acyl-CoA N-acyltransferases (Nat)"/>
    <property type="match status" value="1"/>
</dbReference>
<dbReference type="RefSeq" id="WP_379664317.1">
    <property type="nucleotide sequence ID" value="NZ_JBHUDG010000051.1"/>
</dbReference>
<comment type="caution">
    <text evidence="1">The sequence shown here is derived from an EMBL/GenBank/DDBJ whole genome shotgun (WGS) entry which is preliminary data.</text>
</comment>
<dbReference type="Proteomes" id="UP001597118">
    <property type="component" value="Unassembled WGS sequence"/>
</dbReference>
<protein>
    <recommendedName>
        <fullName evidence="3">Acetyltransferase (GNAT) domain-containing protein</fullName>
    </recommendedName>
</protein>
<gene>
    <name evidence="1" type="ORF">ACFSAH_19140</name>
</gene>
<dbReference type="Gene3D" id="3.40.630.30">
    <property type="match status" value="1"/>
</dbReference>